<keyword evidence="3" id="KW-0560">Oxidoreductase</keyword>
<evidence type="ECO:0000313" key="6">
    <source>
        <dbReference type="EMBL" id="MFB9753649.1"/>
    </source>
</evidence>
<dbReference type="PANTHER" id="PTHR43498">
    <property type="entry name" value="FERREDOXIN:COB-COM HETERODISULFIDE REDUCTASE SUBUNIT A"/>
    <property type="match status" value="1"/>
</dbReference>
<name>A0ABV5VZB0_9BACL</name>
<evidence type="ECO:0000256" key="4">
    <source>
        <dbReference type="ARBA" id="ARBA00023004"/>
    </source>
</evidence>
<evidence type="ECO:0000313" key="7">
    <source>
        <dbReference type="Proteomes" id="UP001589619"/>
    </source>
</evidence>
<reference evidence="6 7" key="1">
    <citation type="submission" date="2024-09" db="EMBL/GenBank/DDBJ databases">
        <authorList>
            <person name="Sun Q."/>
            <person name="Mori K."/>
        </authorList>
    </citation>
    <scope>NUCLEOTIDE SEQUENCE [LARGE SCALE GENOMIC DNA]</scope>
    <source>
        <strain evidence="6 7">JCM 12520</strain>
    </source>
</reference>
<evidence type="ECO:0000256" key="1">
    <source>
        <dbReference type="ARBA" id="ARBA00022485"/>
    </source>
</evidence>
<proteinExistence type="predicted"/>
<keyword evidence="4" id="KW-0408">Iron</keyword>
<evidence type="ECO:0000256" key="2">
    <source>
        <dbReference type="ARBA" id="ARBA00022723"/>
    </source>
</evidence>
<keyword evidence="7" id="KW-1185">Reference proteome</keyword>
<dbReference type="PANTHER" id="PTHR43498:SF1">
    <property type="entry name" value="COB--COM HETERODISULFIDE REDUCTASE IRON-SULFUR SUBUNIT A"/>
    <property type="match status" value="1"/>
</dbReference>
<keyword evidence="5" id="KW-0411">Iron-sulfur</keyword>
<dbReference type="InterPro" id="IPR036188">
    <property type="entry name" value="FAD/NAD-bd_sf"/>
</dbReference>
<organism evidence="6 7">
    <name type="scientific">Paenibacillus hodogayensis</name>
    <dbReference type="NCBI Taxonomy" id="279208"/>
    <lineage>
        <taxon>Bacteria</taxon>
        <taxon>Bacillati</taxon>
        <taxon>Bacillota</taxon>
        <taxon>Bacilli</taxon>
        <taxon>Bacillales</taxon>
        <taxon>Paenibacillaceae</taxon>
        <taxon>Paenibacillus</taxon>
    </lineage>
</organism>
<dbReference type="SUPFAM" id="SSF51905">
    <property type="entry name" value="FAD/NAD(P)-binding domain"/>
    <property type="match status" value="1"/>
</dbReference>
<keyword evidence="2" id="KW-0479">Metal-binding</keyword>
<dbReference type="EMBL" id="JBHMAG010000013">
    <property type="protein sequence ID" value="MFB9753649.1"/>
    <property type="molecule type" value="Genomic_DNA"/>
</dbReference>
<dbReference type="Pfam" id="PF12831">
    <property type="entry name" value="FAD_oxidored"/>
    <property type="match status" value="1"/>
</dbReference>
<comment type="caution">
    <text evidence="6">The sequence shown here is derived from an EMBL/GenBank/DDBJ whole genome shotgun (WGS) entry which is preliminary data.</text>
</comment>
<evidence type="ECO:0000256" key="3">
    <source>
        <dbReference type="ARBA" id="ARBA00023002"/>
    </source>
</evidence>
<sequence length="185" mass="19793">MTETVIEPRRELVPSGVYDVVVCGAGPAGVCAALAAARSGVRTLLVEGGGCLGGVWTSGILCMIHDVASKAGLMSELRTRLERLEGIRYRFGSQNFTYDVETVKAVLEDLCGEAGVHIRQHTKVVDAVANDGRITAIVTESHSGREAFAADYLSMRRGTGTWRHGSDAASRGAIRIRARFVTKSE</sequence>
<dbReference type="InterPro" id="IPR039650">
    <property type="entry name" value="HdrA-like"/>
</dbReference>
<keyword evidence="1" id="KW-0004">4Fe-4S</keyword>
<dbReference type="RefSeq" id="WP_344915377.1">
    <property type="nucleotide sequence ID" value="NZ_BAAAYO010000014.1"/>
</dbReference>
<evidence type="ECO:0000256" key="5">
    <source>
        <dbReference type="ARBA" id="ARBA00023014"/>
    </source>
</evidence>
<protein>
    <submittedName>
        <fullName evidence="6">FAD-dependent oxidoreductase</fullName>
    </submittedName>
</protein>
<dbReference type="Gene3D" id="3.50.50.60">
    <property type="entry name" value="FAD/NAD(P)-binding domain"/>
    <property type="match status" value="1"/>
</dbReference>
<gene>
    <name evidence="6" type="ORF">ACFFNY_18945</name>
</gene>
<accession>A0ABV5VZB0</accession>
<dbReference type="Proteomes" id="UP001589619">
    <property type="component" value="Unassembled WGS sequence"/>
</dbReference>